<dbReference type="Proteomes" id="UP000005951">
    <property type="component" value="Unassembled WGS sequence"/>
</dbReference>
<name>K8XBM2_RHOOP</name>
<dbReference type="EMBL" id="AJYC02000110">
    <property type="protein sequence ID" value="EKT78236.1"/>
    <property type="molecule type" value="Genomic_DNA"/>
</dbReference>
<evidence type="ECO:0000313" key="2">
    <source>
        <dbReference type="Proteomes" id="UP000005951"/>
    </source>
</evidence>
<organism evidence="1 2">
    <name type="scientific">Rhodococcus opacus M213</name>
    <dbReference type="NCBI Taxonomy" id="1129896"/>
    <lineage>
        <taxon>Bacteria</taxon>
        <taxon>Bacillati</taxon>
        <taxon>Actinomycetota</taxon>
        <taxon>Actinomycetes</taxon>
        <taxon>Mycobacteriales</taxon>
        <taxon>Nocardiaceae</taxon>
        <taxon>Rhodococcus</taxon>
    </lineage>
</organism>
<evidence type="ECO:0000313" key="1">
    <source>
        <dbReference type="EMBL" id="EKT78236.1"/>
    </source>
</evidence>
<reference evidence="1 2" key="1">
    <citation type="journal article" date="2013" name="Genome Announc.">
        <title>Draft Genome Sequence of Rhodococcus opacus Strain M213 Shows a Diverse Catabolic Potential.</title>
        <authorList>
            <person name="Pathak A."/>
            <person name="Green S.J."/>
            <person name="Ogram A."/>
            <person name="Chauhan A."/>
        </authorList>
    </citation>
    <scope>NUCLEOTIDE SEQUENCE [LARGE SCALE GENOMIC DNA]</scope>
    <source>
        <strain evidence="1 2">M213</strain>
    </source>
</reference>
<gene>
    <name evidence="1" type="ORF">WSS_A33145</name>
</gene>
<proteinExistence type="predicted"/>
<dbReference type="AlphaFoldDB" id="K8XBM2"/>
<protein>
    <submittedName>
        <fullName evidence="1">Uncharacterized protein</fullName>
    </submittedName>
</protein>
<sequence length="78" mass="7893">MVFGDDEACGGGVVLLTGVASGDGAIGYDGAEPRELFGSGVTADALVVVEDDRFAFSLRNFDGDNLLLNRPSAQAAAA</sequence>
<comment type="caution">
    <text evidence="1">The sequence shown here is derived from an EMBL/GenBank/DDBJ whole genome shotgun (WGS) entry which is preliminary data.</text>
</comment>
<accession>K8XBM2</accession>